<dbReference type="RefSeq" id="XP_029360257.1">
    <property type="nucleotide sequence ID" value="XM_029504397.1"/>
</dbReference>
<dbReference type="Ensembl" id="ENSENLT00000048604.1">
    <property type="protein sequence ID" value="ENSENLP00000047464.1"/>
    <property type="gene ID" value="ENSENLG00000020071.1"/>
</dbReference>
<dbReference type="GO" id="GO:0005085">
    <property type="term" value="F:guanyl-nucleotide exchange factor activity"/>
    <property type="evidence" value="ECO:0007669"/>
    <property type="project" value="InterPro"/>
</dbReference>
<evidence type="ECO:0000256" key="5">
    <source>
        <dbReference type="ARBA" id="ARBA00022737"/>
    </source>
</evidence>
<dbReference type="InterPro" id="IPR045260">
    <property type="entry name" value="Sec12-like"/>
</dbReference>
<dbReference type="GO" id="GO:0003400">
    <property type="term" value="P:regulation of COPII vesicle coating"/>
    <property type="evidence" value="ECO:0007669"/>
    <property type="project" value="TreeGrafter"/>
</dbReference>
<dbReference type="PROSITE" id="PS50082">
    <property type="entry name" value="WD_REPEATS_2"/>
    <property type="match status" value="2"/>
</dbReference>
<evidence type="ECO:0000256" key="1">
    <source>
        <dbReference type="ARBA" id="ARBA00004389"/>
    </source>
</evidence>
<evidence type="ECO:0000256" key="6">
    <source>
        <dbReference type="ARBA" id="ARBA00022824"/>
    </source>
</evidence>
<keyword evidence="4 13" id="KW-0812">Transmembrane</keyword>
<keyword evidence="9 13" id="KW-1133">Transmembrane helix</keyword>
<protein>
    <submittedName>
        <fullName evidence="14">Uncharacterized protein</fullName>
    </submittedName>
</protein>
<dbReference type="InterPro" id="IPR015943">
    <property type="entry name" value="WD40/YVTN_repeat-like_dom_sf"/>
</dbReference>
<evidence type="ECO:0000256" key="3">
    <source>
        <dbReference type="ARBA" id="ARBA00022574"/>
    </source>
</evidence>
<dbReference type="OMA" id="YYVQPRI"/>
<dbReference type="CTD" id="10113"/>
<dbReference type="SMART" id="SM00320">
    <property type="entry name" value="WD40"/>
    <property type="match status" value="4"/>
</dbReference>
<evidence type="ECO:0000256" key="9">
    <source>
        <dbReference type="ARBA" id="ARBA00022989"/>
    </source>
</evidence>
<comment type="subcellular location">
    <subcellularLocation>
        <location evidence="1">Endoplasmic reticulum membrane</location>
        <topology evidence="1">Single-pass membrane protein</topology>
    </subcellularLocation>
</comment>
<keyword evidence="3 11" id="KW-0853">WD repeat</keyword>
<name>A0A665WTW4_ECHNA</name>
<evidence type="ECO:0000256" key="10">
    <source>
        <dbReference type="ARBA" id="ARBA00023136"/>
    </source>
</evidence>
<dbReference type="AlphaFoldDB" id="A0A665WTW4"/>
<dbReference type="Gene3D" id="2.130.10.10">
    <property type="entry name" value="YVTN repeat-like/Quinoprotein amine dehydrogenase"/>
    <property type="match status" value="1"/>
</dbReference>
<gene>
    <name evidence="14" type="primary">preb</name>
</gene>
<evidence type="ECO:0000256" key="12">
    <source>
        <dbReference type="SAM" id="MobiDB-lite"/>
    </source>
</evidence>
<evidence type="ECO:0000256" key="7">
    <source>
        <dbReference type="ARBA" id="ARBA00022892"/>
    </source>
</evidence>
<evidence type="ECO:0000256" key="4">
    <source>
        <dbReference type="ARBA" id="ARBA00022692"/>
    </source>
</evidence>
<dbReference type="GO" id="GO:0006888">
    <property type="term" value="P:endoplasmic reticulum to Golgi vesicle-mediated transport"/>
    <property type="evidence" value="ECO:0007669"/>
    <property type="project" value="TreeGrafter"/>
</dbReference>
<keyword evidence="7" id="KW-0931">ER-Golgi transport</keyword>
<evidence type="ECO:0000256" key="2">
    <source>
        <dbReference type="ARBA" id="ARBA00022448"/>
    </source>
</evidence>
<dbReference type="InterPro" id="IPR001680">
    <property type="entry name" value="WD40_rpt"/>
</dbReference>
<dbReference type="InterPro" id="IPR036322">
    <property type="entry name" value="WD40_repeat_dom_sf"/>
</dbReference>
<dbReference type="GO" id="GO:0005789">
    <property type="term" value="C:endoplasmic reticulum membrane"/>
    <property type="evidence" value="ECO:0007669"/>
    <property type="project" value="UniProtKB-SubCell"/>
</dbReference>
<keyword evidence="5" id="KW-0677">Repeat</keyword>
<dbReference type="InParanoid" id="A0A665WTW4"/>
<keyword evidence="6" id="KW-0256">Endoplasmic reticulum</keyword>
<evidence type="ECO:0000256" key="13">
    <source>
        <dbReference type="SAM" id="Phobius"/>
    </source>
</evidence>
<reference evidence="14" key="1">
    <citation type="submission" date="2021-04" db="EMBL/GenBank/DDBJ databases">
        <authorList>
            <consortium name="Wellcome Sanger Institute Data Sharing"/>
        </authorList>
    </citation>
    <scope>NUCLEOTIDE SEQUENCE [LARGE SCALE GENOMIC DNA]</scope>
</reference>
<feature type="repeat" description="WD" evidence="11">
    <location>
        <begin position="206"/>
        <end position="237"/>
    </location>
</feature>
<dbReference type="GO" id="GO:0015031">
    <property type="term" value="P:protein transport"/>
    <property type="evidence" value="ECO:0007669"/>
    <property type="project" value="UniProtKB-KW"/>
</dbReference>
<accession>A0A665WTW4</accession>
<feature type="region of interest" description="Disordered" evidence="12">
    <location>
        <begin position="103"/>
        <end position="144"/>
    </location>
</feature>
<dbReference type="GeneID" id="115044983"/>
<dbReference type="OrthoDB" id="2013972at2759"/>
<keyword evidence="8" id="KW-0653">Protein transport</keyword>
<keyword evidence="2" id="KW-0813">Transport</keyword>
<feature type="transmembrane region" description="Helical" evidence="13">
    <location>
        <begin position="406"/>
        <end position="428"/>
    </location>
</feature>
<evidence type="ECO:0000256" key="8">
    <source>
        <dbReference type="ARBA" id="ARBA00022927"/>
    </source>
</evidence>
<dbReference type="FunCoup" id="A0A665WTW4">
    <property type="interactions" value="1257"/>
</dbReference>
<evidence type="ECO:0000256" key="11">
    <source>
        <dbReference type="PROSITE-ProRule" id="PRU00221"/>
    </source>
</evidence>
<dbReference type="Pfam" id="PF00400">
    <property type="entry name" value="WD40"/>
    <property type="match status" value="2"/>
</dbReference>
<evidence type="ECO:0000313" key="14">
    <source>
        <dbReference type="Ensembl" id="ENSENLP00000047464.1"/>
    </source>
</evidence>
<keyword evidence="10 13" id="KW-0472">Membrane</keyword>
<dbReference type="Proteomes" id="UP000472264">
    <property type="component" value="Chromosome 6"/>
</dbReference>
<reference evidence="14" key="2">
    <citation type="submission" date="2025-08" db="UniProtKB">
        <authorList>
            <consortium name="Ensembl"/>
        </authorList>
    </citation>
    <scope>IDENTIFICATION</scope>
</reference>
<dbReference type="SUPFAM" id="SSF50978">
    <property type="entry name" value="WD40 repeat-like"/>
    <property type="match status" value="1"/>
</dbReference>
<keyword evidence="15" id="KW-1185">Reference proteome</keyword>
<evidence type="ECO:0000313" key="15">
    <source>
        <dbReference type="Proteomes" id="UP000472264"/>
    </source>
</evidence>
<feature type="transmembrane region" description="Helical" evidence="13">
    <location>
        <begin position="329"/>
        <end position="347"/>
    </location>
</feature>
<organism evidence="14 15">
    <name type="scientific">Echeneis naucrates</name>
    <name type="common">Live sharksucker</name>
    <dbReference type="NCBI Taxonomy" id="173247"/>
    <lineage>
        <taxon>Eukaryota</taxon>
        <taxon>Metazoa</taxon>
        <taxon>Chordata</taxon>
        <taxon>Craniata</taxon>
        <taxon>Vertebrata</taxon>
        <taxon>Euteleostomi</taxon>
        <taxon>Actinopterygii</taxon>
        <taxon>Neopterygii</taxon>
        <taxon>Teleostei</taxon>
        <taxon>Neoteleostei</taxon>
        <taxon>Acanthomorphata</taxon>
        <taxon>Carangaria</taxon>
        <taxon>Carangiformes</taxon>
        <taxon>Echeneidae</taxon>
        <taxon>Echeneis</taxon>
    </lineage>
</organism>
<reference evidence="14" key="3">
    <citation type="submission" date="2025-09" db="UniProtKB">
        <authorList>
            <consortium name="Ensembl"/>
        </authorList>
    </citation>
    <scope>IDENTIFICATION</scope>
</reference>
<proteinExistence type="predicted"/>
<dbReference type="PANTHER" id="PTHR23284:SF0">
    <property type="entry name" value="PROLACTIN REGULATORY ELEMENT-BINDING PROTEIN"/>
    <property type="match status" value="1"/>
</dbReference>
<sequence>MGKKRVPDLYRAPFPLYSIKVDRKTGLVITAGGGGASKTGIKNAVHFLDLQLVGENQYSATLLHTHDTDTRATMNLAVGDGVLAAGQDGTCCLMRFQHCSEKDGDKATAKDGMSSIQQGGTRRRTGKGDREGQDGAAASGDKSDMKDYTAQISVTSLAELQSDVNPQDPLQKVVRFSRDLSLLLTGGTDGHIRVWEFPSLEKKFDFRAHEGEIEDLDLSPGNKHLVTVGRDFTCSVWIGNQLALALRWNQTVPQMDEKAYRYLACRFGKVEDQKDALRLYTVQIPHRRDRRPPPCYLTKWDGKSFLAMLTAPCGTEVISSLAMSDSGTFLGLGTVTGSVAVYIAFSLQKLYYVQESHGIVVTDLAFLPDTMRGRNIKGNNETAMLSVAVDSRCQVHAIHNRRSFPIWLVLFFCGLTVVALILLLQYLFPGFI</sequence>
<feature type="repeat" description="WD" evidence="11">
    <location>
        <begin position="174"/>
        <end position="196"/>
    </location>
</feature>
<dbReference type="PANTHER" id="PTHR23284">
    <property type="entry name" value="PROLACTIN REGULATORY ELEMENT BINDING PROTEIN"/>
    <property type="match status" value="1"/>
</dbReference>